<dbReference type="GO" id="GO:0000976">
    <property type="term" value="F:transcription cis-regulatory region binding"/>
    <property type="evidence" value="ECO:0007669"/>
    <property type="project" value="TreeGrafter"/>
</dbReference>
<dbReference type="Proteomes" id="UP000250369">
    <property type="component" value="Unassembled WGS sequence"/>
</dbReference>
<evidence type="ECO:0000256" key="3">
    <source>
        <dbReference type="ARBA" id="ARBA00023163"/>
    </source>
</evidence>
<dbReference type="InterPro" id="IPR046335">
    <property type="entry name" value="LacI/GalR-like_sensor"/>
</dbReference>
<dbReference type="SUPFAM" id="SSF47413">
    <property type="entry name" value="lambda repressor-like DNA-binding domains"/>
    <property type="match status" value="1"/>
</dbReference>
<dbReference type="GO" id="GO:0003700">
    <property type="term" value="F:DNA-binding transcription factor activity"/>
    <property type="evidence" value="ECO:0007669"/>
    <property type="project" value="TreeGrafter"/>
</dbReference>
<comment type="caution">
    <text evidence="5">The sequence shown here is derived from an EMBL/GenBank/DDBJ whole genome shotgun (WGS) entry which is preliminary data.</text>
</comment>
<gene>
    <name evidence="5" type="ORF">DQG23_36920</name>
</gene>
<dbReference type="OrthoDB" id="2029945at2"/>
<keyword evidence="2" id="KW-0238">DNA-binding</keyword>
<dbReference type="PANTHER" id="PTHR30146">
    <property type="entry name" value="LACI-RELATED TRANSCRIPTIONAL REPRESSOR"/>
    <property type="match status" value="1"/>
</dbReference>
<dbReference type="Gene3D" id="3.40.50.2300">
    <property type="match status" value="2"/>
</dbReference>
<reference evidence="5 6" key="1">
    <citation type="journal article" date="2009" name="Int. J. Syst. Evol. Microbiol.">
        <title>Paenibacillus contaminans sp. nov., isolated from a contaminated laboratory plate.</title>
        <authorList>
            <person name="Chou J.H."/>
            <person name="Lee J.H."/>
            <person name="Lin M.C."/>
            <person name="Chang P.S."/>
            <person name="Arun A.B."/>
            <person name="Young C.C."/>
            <person name="Chen W.M."/>
        </authorList>
    </citation>
    <scope>NUCLEOTIDE SEQUENCE [LARGE SCALE GENOMIC DNA]</scope>
    <source>
        <strain evidence="5 6">CKOBP-6</strain>
    </source>
</reference>
<evidence type="ECO:0000313" key="5">
    <source>
        <dbReference type="EMBL" id="RAV10901.1"/>
    </source>
</evidence>
<keyword evidence="3" id="KW-0804">Transcription</keyword>
<dbReference type="InterPro" id="IPR000843">
    <property type="entry name" value="HTH_LacI"/>
</dbReference>
<dbReference type="Pfam" id="PF00356">
    <property type="entry name" value="LacI"/>
    <property type="match status" value="1"/>
</dbReference>
<keyword evidence="1" id="KW-0805">Transcription regulation</keyword>
<dbReference type="RefSeq" id="WP_113036055.1">
    <property type="nucleotide sequence ID" value="NZ_QMFB01000040.1"/>
</dbReference>
<sequence length="340" mass="36813">MSGIRDIAKLANVSNGTVSAVLNGKGDALRIAAATRERVWEAARALNYRPNIPARRLRTADDTGVPVVALFWTWDTRSSLMGRFLKGIQSSPLCQENGVELLIQPYASSCLGKELSLLRGTRFNGAIIANATELDLAYLSQVNLPLPVVLYQRSQEGYRSIQVDHYASGCEVAELFHAKGFRQVGLITPHVSSQAIQLRQEGFVETAERLGMLVAGEHRLLDAFSEQGGYEAAARLSSGPPLPEALFVLCDQMAIGALTAFRERGIEVPGQIQVVGYDDSEGAAFTVPSLTSVHLPVERMAAAAIGLLAKLIDPGRELAVIETFATHIVYRNSCPEVKNL</sequence>
<feature type="domain" description="HTH lacI-type" evidence="4">
    <location>
        <begin position="2"/>
        <end position="59"/>
    </location>
</feature>
<evidence type="ECO:0000256" key="1">
    <source>
        <dbReference type="ARBA" id="ARBA00023015"/>
    </source>
</evidence>
<dbReference type="Gene3D" id="1.10.260.40">
    <property type="entry name" value="lambda repressor-like DNA-binding domains"/>
    <property type="match status" value="1"/>
</dbReference>
<dbReference type="EMBL" id="QMFB01000040">
    <property type="protein sequence ID" value="RAV10901.1"/>
    <property type="molecule type" value="Genomic_DNA"/>
</dbReference>
<dbReference type="PROSITE" id="PS00356">
    <property type="entry name" value="HTH_LACI_1"/>
    <property type="match status" value="1"/>
</dbReference>
<accession>A0A329LSJ8</accession>
<dbReference type="AlphaFoldDB" id="A0A329LSJ8"/>
<dbReference type="CDD" id="cd01392">
    <property type="entry name" value="HTH_LacI"/>
    <property type="match status" value="1"/>
</dbReference>
<name>A0A329LSJ8_9BACL</name>
<dbReference type="PANTHER" id="PTHR30146:SF109">
    <property type="entry name" value="HTH-TYPE TRANSCRIPTIONAL REGULATOR GALS"/>
    <property type="match status" value="1"/>
</dbReference>
<keyword evidence="6" id="KW-1185">Reference proteome</keyword>
<dbReference type="Pfam" id="PF13377">
    <property type="entry name" value="Peripla_BP_3"/>
    <property type="match status" value="1"/>
</dbReference>
<evidence type="ECO:0000259" key="4">
    <source>
        <dbReference type="PROSITE" id="PS50932"/>
    </source>
</evidence>
<organism evidence="5 6">
    <name type="scientific">Paenibacillus contaminans</name>
    <dbReference type="NCBI Taxonomy" id="450362"/>
    <lineage>
        <taxon>Bacteria</taxon>
        <taxon>Bacillati</taxon>
        <taxon>Bacillota</taxon>
        <taxon>Bacilli</taxon>
        <taxon>Bacillales</taxon>
        <taxon>Paenibacillaceae</taxon>
        <taxon>Paenibacillus</taxon>
    </lineage>
</organism>
<dbReference type="CDD" id="cd06267">
    <property type="entry name" value="PBP1_LacI_sugar_binding-like"/>
    <property type="match status" value="1"/>
</dbReference>
<dbReference type="PROSITE" id="PS50932">
    <property type="entry name" value="HTH_LACI_2"/>
    <property type="match status" value="1"/>
</dbReference>
<dbReference type="SUPFAM" id="SSF53822">
    <property type="entry name" value="Periplasmic binding protein-like I"/>
    <property type="match status" value="1"/>
</dbReference>
<dbReference type="SMART" id="SM00354">
    <property type="entry name" value="HTH_LACI"/>
    <property type="match status" value="1"/>
</dbReference>
<evidence type="ECO:0000256" key="2">
    <source>
        <dbReference type="ARBA" id="ARBA00023125"/>
    </source>
</evidence>
<protein>
    <submittedName>
        <fullName evidence="5">LacI family transcriptional regulator</fullName>
    </submittedName>
</protein>
<proteinExistence type="predicted"/>
<dbReference type="InterPro" id="IPR028082">
    <property type="entry name" value="Peripla_BP_I"/>
</dbReference>
<dbReference type="InterPro" id="IPR010982">
    <property type="entry name" value="Lambda_DNA-bd_dom_sf"/>
</dbReference>
<evidence type="ECO:0000313" key="6">
    <source>
        <dbReference type="Proteomes" id="UP000250369"/>
    </source>
</evidence>